<proteinExistence type="predicted"/>
<keyword evidence="2" id="KW-1185">Reference proteome</keyword>
<evidence type="ECO:0000313" key="1">
    <source>
        <dbReference type="EMBL" id="MFD0683489.1"/>
    </source>
</evidence>
<dbReference type="RefSeq" id="WP_278045365.1">
    <property type="nucleotide sequence ID" value="NZ_CAACUY010000049.1"/>
</dbReference>
<gene>
    <name evidence="1" type="ORF">ACFQZM_03175</name>
</gene>
<organism evidence="1 2">
    <name type="scientific">Actinomadura fibrosa</name>
    <dbReference type="NCBI Taxonomy" id="111802"/>
    <lineage>
        <taxon>Bacteria</taxon>
        <taxon>Bacillati</taxon>
        <taxon>Actinomycetota</taxon>
        <taxon>Actinomycetes</taxon>
        <taxon>Streptosporangiales</taxon>
        <taxon>Thermomonosporaceae</taxon>
        <taxon>Actinomadura</taxon>
    </lineage>
</organism>
<dbReference type="EMBL" id="JBHTGP010000003">
    <property type="protein sequence ID" value="MFD0683489.1"/>
    <property type="molecule type" value="Genomic_DNA"/>
</dbReference>
<name>A0ABW2XB20_9ACTN</name>
<protein>
    <recommendedName>
        <fullName evidence="3">ATP-binding protein</fullName>
    </recommendedName>
</protein>
<evidence type="ECO:0000313" key="2">
    <source>
        <dbReference type="Proteomes" id="UP001597063"/>
    </source>
</evidence>
<evidence type="ECO:0008006" key="3">
    <source>
        <dbReference type="Google" id="ProtNLM"/>
    </source>
</evidence>
<dbReference type="Proteomes" id="UP001597063">
    <property type="component" value="Unassembled WGS sequence"/>
</dbReference>
<accession>A0ABW2XB20</accession>
<comment type="caution">
    <text evidence="1">The sequence shown here is derived from an EMBL/GenBank/DDBJ whole genome shotgun (WGS) entry which is preliminary data.</text>
</comment>
<reference evidence="2" key="1">
    <citation type="journal article" date="2019" name="Int. J. Syst. Evol. Microbiol.">
        <title>The Global Catalogue of Microorganisms (GCM) 10K type strain sequencing project: providing services to taxonomists for standard genome sequencing and annotation.</title>
        <authorList>
            <consortium name="The Broad Institute Genomics Platform"/>
            <consortium name="The Broad Institute Genome Sequencing Center for Infectious Disease"/>
            <person name="Wu L."/>
            <person name="Ma J."/>
        </authorList>
    </citation>
    <scope>NUCLEOTIDE SEQUENCE [LARGE SCALE GENOMIC DNA]</scope>
    <source>
        <strain evidence="2">JCM 9371</strain>
    </source>
</reference>
<sequence length="44" mass="5022">MSDRVTHDKYGLGRVVEVERNAVLVDFGERTVRISAPYAKLFLL</sequence>